<keyword evidence="5 6" id="KW-0472">Membrane</keyword>
<feature type="transmembrane region" description="Helical" evidence="6">
    <location>
        <begin position="336"/>
        <end position="359"/>
    </location>
</feature>
<keyword evidence="2" id="KW-1003">Cell membrane</keyword>
<reference evidence="7" key="2">
    <citation type="submission" date="2020-09" db="EMBL/GenBank/DDBJ databases">
        <authorList>
            <person name="Sun Q."/>
            <person name="Zhou Y."/>
        </authorList>
    </citation>
    <scope>NUCLEOTIDE SEQUENCE</scope>
    <source>
        <strain evidence="7">CGMCC 1.15493</strain>
    </source>
</reference>
<evidence type="ECO:0000256" key="3">
    <source>
        <dbReference type="ARBA" id="ARBA00022692"/>
    </source>
</evidence>
<evidence type="ECO:0000313" key="8">
    <source>
        <dbReference type="Proteomes" id="UP000613160"/>
    </source>
</evidence>
<dbReference type="RefSeq" id="WP_188850119.1">
    <property type="nucleotide sequence ID" value="NZ_BMJJ01000003.1"/>
</dbReference>
<dbReference type="EMBL" id="BMJJ01000003">
    <property type="protein sequence ID" value="GGD14601.1"/>
    <property type="molecule type" value="Genomic_DNA"/>
</dbReference>
<dbReference type="GO" id="GO:0043190">
    <property type="term" value="C:ATP-binding cassette (ABC) transporter complex"/>
    <property type="evidence" value="ECO:0007669"/>
    <property type="project" value="TreeGrafter"/>
</dbReference>
<dbReference type="PANTHER" id="PTHR33529:SF6">
    <property type="entry name" value="YJGP_YJGQ FAMILY PERMEASE"/>
    <property type="match status" value="1"/>
</dbReference>
<feature type="transmembrane region" description="Helical" evidence="6">
    <location>
        <begin position="98"/>
        <end position="121"/>
    </location>
</feature>
<sequence length="398" mass="42464">MSLLERYIFKRALGFSLASLMSLVLIVWVVQALQRIDIVRTSASAAGNIFWIALMLVPDLAAGVVPFAIIIGAIQALNALNADSERAVIAASGASSAVVVKPILALGMVAALLLLVLSHVVGPAAQRGFYNGLRTINADAITLFLQPGRFVEIQDGLIISIGAVNGSTVDSLFLSDLRDPTADLTYFAKQAQILQRDQASYLLLIDGQLHRKTVADGATSIIQFQTYAFDLASLKPEGSDDWVRTSERPTGELLFPDLNDPDYQSKPASFTKELAQRFSDWLYPIAFALWALVVAGHPRTNRQGAGPAMVLGLSGALVLKALGFVSLSLVDRNVQLQLVVYLVPLASIAFSILLLYANVNVSDLSLVRRTGDAVRAIAQSGAALWPGASPAGGKAGRR</sequence>
<evidence type="ECO:0000256" key="5">
    <source>
        <dbReference type="ARBA" id="ARBA00023136"/>
    </source>
</evidence>
<accession>A0A917D9N4</accession>
<evidence type="ECO:0000313" key="7">
    <source>
        <dbReference type="EMBL" id="GGD14601.1"/>
    </source>
</evidence>
<dbReference type="Proteomes" id="UP000613160">
    <property type="component" value="Unassembled WGS sequence"/>
</dbReference>
<comment type="subcellular location">
    <subcellularLocation>
        <location evidence="1">Cell membrane</location>
        <topology evidence="1">Multi-pass membrane protein</topology>
    </subcellularLocation>
</comment>
<keyword evidence="8" id="KW-1185">Reference proteome</keyword>
<dbReference type="PANTHER" id="PTHR33529">
    <property type="entry name" value="SLR0882 PROTEIN-RELATED"/>
    <property type="match status" value="1"/>
</dbReference>
<dbReference type="InterPro" id="IPR005495">
    <property type="entry name" value="LptG/LptF_permease"/>
</dbReference>
<dbReference type="AlphaFoldDB" id="A0A917D9N4"/>
<reference evidence="7" key="1">
    <citation type="journal article" date="2014" name="Int. J. Syst. Evol. Microbiol.">
        <title>Complete genome sequence of Corynebacterium casei LMG S-19264T (=DSM 44701T), isolated from a smear-ripened cheese.</title>
        <authorList>
            <consortium name="US DOE Joint Genome Institute (JGI-PGF)"/>
            <person name="Walter F."/>
            <person name="Albersmeier A."/>
            <person name="Kalinowski J."/>
            <person name="Ruckert C."/>
        </authorList>
    </citation>
    <scope>NUCLEOTIDE SEQUENCE</scope>
    <source>
        <strain evidence="7">CGMCC 1.15493</strain>
    </source>
</reference>
<comment type="caution">
    <text evidence="7">The sequence shown here is derived from an EMBL/GenBank/DDBJ whole genome shotgun (WGS) entry which is preliminary data.</text>
</comment>
<dbReference type="Pfam" id="PF03739">
    <property type="entry name" value="LptF_LptG"/>
    <property type="match status" value="1"/>
</dbReference>
<name>A0A917D9N4_9HYPH</name>
<evidence type="ECO:0000256" key="2">
    <source>
        <dbReference type="ARBA" id="ARBA00022475"/>
    </source>
</evidence>
<gene>
    <name evidence="7" type="ORF">GCM10011335_16690</name>
</gene>
<keyword evidence="4 6" id="KW-1133">Transmembrane helix</keyword>
<organism evidence="7 8">
    <name type="scientific">Aureimonas glaciei</name>
    <dbReference type="NCBI Taxonomy" id="1776957"/>
    <lineage>
        <taxon>Bacteria</taxon>
        <taxon>Pseudomonadati</taxon>
        <taxon>Pseudomonadota</taxon>
        <taxon>Alphaproteobacteria</taxon>
        <taxon>Hyphomicrobiales</taxon>
        <taxon>Aurantimonadaceae</taxon>
        <taxon>Aureimonas</taxon>
    </lineage>
</organism>
<proteinExistence type="predicted"/>
<feature type="transmembrane region" description="Helical" evidence="6">
    <location>
        <begin position="281"/>
        <end position="298"/>
    </location>
</feature>
<feature type="transmembrane region" description="Helical" evidence="6">
    <location>
        <begin position="310"/>
        <end position="330"/>
    </location>
</feature>
<evidence type="ECO:0000256" key="1">
    <source>
        <dbReference type="ARBA" id="ARBA00004651"/>
    </source>
</evidence>
<evidence type="ECO:0000256" key="6">
    <source>
        <dbReference type="SAM" id="Phobius"/>
    </source>
</evidence>
<protein>
    <submittedName>
        <fullName evidence="7">LPS export ABC transporter permease LptF</fullName>
    </submittedName>
</protein>
<keyword evidence="3 6" id="KW-0812">Transmembrane</keyword>
<dbReference type="GO" id="GO:0015920">
    <property type="term" value="P:lipopolysaccharide transport"/>
    <property type="evidence" value="ECO:0007669"/>
    <property type="project" value="TreeGrafter"/>
</dbReference>
<feature type="transmembrane region" description="Helical" evidence="6">
    <location>
        <begin position="50"/>
        <end position="77"/>
    </location>
</feature>
<feature type="transmembrane region" description="Helical" evidence="6">
    <location>
        <begin position="12"/>
        <end position="30"/>
    </location>
</feature>
<evidence type="ECO:0000256" key="4">
    <source>
        <dbReference type="ARBA" id="ARBA00022989"/>
    </source>
</evidence>